<evidence type="ECO:0000313" key="2">
    <source>
        <dbReference type="Proteomes" id="UP001500888"/>
    </source>
</evidence>
<evidence type="ECO:0000313" key="1">
    <source>
        <dbReference type="EMBL" id="GAA3785975.1"/>
    </source>
</evidence>
<dbReference type="EMBL" id="BAAAZR010000001">
    <property type="protein sequence ID" value="GAA3785975.1"/>
    <property type="molecule type" value="Genomic_DNA"/>
</dbReference>
<sequence>MNTDIDRLVASIAPEPGPGMTPGARELLDEITTATAADPRGLAPLRAAKAWHRGLLGAGPRSRWRVVVPLAAVAILLSWVVPDGLGIGARPASATLDIREKGDFYVITVKNLYADPERYRRELASRGLKIAIRLVPTDPRREGMLFFVVAEDPATSWNKGTHVIPDSDDVFALAGKEPCDGAPRCQVGVKIRIGYKGPGEIVLGRRARPGEDYQAPPSLMSPGQPLHCVDFVNDRVPHVLRLLSKRGVHKVRFSTYSGLRQSVPDSWYVHDGVMSSADRALILVDPTPRPHPVNVAEVCRW</sequence>
<comment type="caution">
    <text evidence="1">The sequence shown here is derived from an EMBL/GenBank/DDBJ whole genome shotgun (WGS) entry which is preliminary data.</text>
</comment>
<dbReference type="Proteomes" id="UP001500888">
    <property type="component" value="Unassembled WGS sequence"/>
</dbReference>
<proteinExistence type="predicted"/>
<evidence type="ECO:0008006" key="3">
    <source>
        <dbReference type="Google" id="ProtNLM"/>
    </source>
</evidence>
<organism evidence="1 2">
    <name type="scientific">Sphaerisporangium flaviroseum</name>
    <dbReference type="NCBI Taxonomy" id="509199"/>
    <lineage>
        <taxon>Bacteria</taxon>
        <taxon>Bacillati</taxon>
        <taxon>Actinomycetota</taxon>
        <taxon>Actinomycetes</taxon>
        <taxon>Streptosporangiales</taxon>
        <taxon>Streptosporangiaceae</taxon>
        <taxon>Sphaerisporangium</taxon>
    </lineage>
</organism>
<dbReference type="RefSeq" id="WP_344932592.1">
    <property type="nucleotide sequence ID" value="NZ_BAAAZR010000001.1"/>
</dbReference>
<name>A0ABP7H6B9_9ACTN</name>
<protein>
    <recommendedName>
        <fullName evidence="3">PASTA domain-containing protein</fullName>
    </recommendedName>
</protein>
<reference evidence="2" key="1">
    <citation type="journal article" date="2019" name="Int. J. Syst. Evol. Microbiol.">
        <title>The Global Catalogue of Microorganisms (GCM) 10K type strain sequencing project: providing services to taxonomists for standard genome sequencing and annotation.</title>
        <authorList>
            <consortium name="The Broad Institute Genomics Platform"/>
            <consortium name="The Broad Institute Genome Sequencing Center for Infectious Disease"/>
            <person name="Wu L."/>
            <person name="Ma J."/>
        </authorList>
    </citation>
    <scope>NUCLEOTIDE SEQUENCE [LARGE SCALE GENOMIC DNA]</scope>
    <source>
        <strain evidence="2">JCM 16908</strain>
    </source>
</reference>
<keyword evidence="2" id="KW-1185">Reference proteome</keyword>
<gene>
    <name evidence="1" type="ORF">GCM10022226_00120</name>
</gene>
<accession>A0ABP7H6B9</accession>